<dbReference type="Proteomes" id="UP000092600">
    <property type="component" value="Unassembled WGS sequence"/>
</dbReference>
<sequence>MASSRHYLTPSPMAISLISCQHLGVVARLASPSPQRHPHHLRSPPLLAPLLAVSSSSTLEKLENSEIADEDAADASTLIGIPLKTSHVKFVLHKECLFGQRFLLVGDDPNISSWDPSKAIPLEWSDGHVWTTELTHLALVICINNLVALQVLQDIYNVQEINPLRSSSPYNQTPSKVSKLATMKRKMKKRSNVKIKRSLGEKSREKKGEKPYLSPFPSSAQRVLWGR</sequence>
<evidence type="ECO:0000256" key="1">
    <source>
        <dbReference type="SAM" id="MobiDB-lite"/>
    </source>
</evidence>
<evidence type="ECO:0000313" key="4">
    <source>
        <dbReference type="Proteomes" id="UP000092600"/>
    </source>
</evidence>
<reference evidence="3 4" key="1">
    <citation type="journal article" date="2016" name="DNA Res.">
        <title>The draft genome of MD-2 pineapple using hybrid error correction of long reads.</title>
        <authorList>
            <person name="Redwan R.M."/>
            <person name="Saidin A."/>
            <person name="Kumar S.V."/>
        </authorList>
    </citation>
    <scope>NUCLEOTIDE SEQUENCE [LARGE SCALE GENOMIC DNA]</scope>
    <source>
        <strain evidence="4">cv. MD2</strain>
        <tissue evidence="3">Leaf</tissue>
    </source>
</reference>
<dbReference type="InterPro" id="IPR002044">
    <property type="entry name" value="CBM20"/>
</dbReference>
<comment type="caution">
    <text evidence="3">The sequence shown here is derived from an EMBL/GenBank/DDBJ whole genome shotgun (WGS) entry which is preliminary data.</text>
</comment>
<dbReference type="InterPro" id="IPR013783">
    <property type="entry name" value="Ig-like_fold"/>
</dbReference>
<gene>
    <name evidence="3" type="ORF">ACMD2_24830</name>
</gene>
<accession>A0A199VX02</accession>
<dbReference type="PANTHER" id="PTHR15048">
    <property type="entry name" value="STARCH-BINDING DOMAIN-CONTAINING PROTEIN 1"/>
    <property type="match status" value="1"/>
</dbReference>
<feature type="compositionally biased region" description="Basic residues" evidence="1">
    <location>
        <begin position="182"/>
        <end position="197"/>
    </location>
</feature>
<evidence type="ECO:0000259" key="2">
    <source>
        <dbReference type="Pfam" id="PF00686"/>
    </source>
</evidence>
<dbReference type="EMBL" id="LSRQ01000707">
    <property type="protein sequence ID" value="OAY81225.1"/>
    <property type="molecule type" value="Genomic_DNA"/>
</dbReference>
<dbReference type="Gene3D" id="2.60.40.10">
    <property type="entry name" value="Immunoglobulins"/>
    <property type="match status" value="1"/>
</dbReference>
<evidence type="ECO:0000313" key="3">
    <source>
        <dbReference type="EMBL" id="OAY81225.1"/>
    </source>
</evidence>
<feature type="compositionally biased region" description="Basic and acidic residues" evidence="1">
    <location>
        <begin position="198"/>
        <end position="210"/>
    </location>
</feature>
<dbReference type="PANTHER" id="PTHR15048:SF0">
    <property type="entry name" value="STARCH-BINDING DOMAIN-CONTAINING PROTEIN 1"/>
    <property type="match status" value="1"/>
</dbReference>
<dbReference type="GO" id="GO:2001070">
    <property type="term" value="F:starch binding"/>
    <property type="evidence" value="ECO:0007669"/>
    <property type="project" value="InterPro"/>
</dbReference>
<dbReference type="PROSITE" id="PS51257">
    <property type="entry name" value="PROKAR_LIPOPROTEIN"/>
    <property type="match status" value="1"/>
</dbReference>
<dbReference type="InterPro" id="IPR013784">
    <property type="entry name" value="Carb-bd-like_fold"/>
</dbReference>
<dbReference type="AlphaFoldDB" id="A0A199VX02"/>
<dbReference type="Pfam" id="PF00686">
    <property type="entry name" value="CBM_20"/>
    <property type="match status" value="1"/>
</dbReference>
<organism evidence="3 4">
    <name type="scientific">Ananas comosus</name>
    <name type="common">Pineapple</name>
    <name type="synonym">Ananas ananas</name>
    <dbReference type="NCBI Taxonomy" id="4615"/>
    <lineage>
        <taxon>Eukaryota</taxon>
        <taxon>Viridiplantae</taxon>
        <taxon>Streptophyta</taxon>
        <taxon>Embryophyta</taxon>
        <taxon>Tracheophyta</taxon>
        <taxon>Spermatophyta</taxon>
        <taxon>Magnoliopsida</taxon>
        <taxon>Liliopsida</taxon>
        <taxon>Poales</taxon>
        <taxon>Bromeliaceae</taxon>
        <taxon>Bromelioideae</taxon>
        <taxon>Ananas</taxon>
    </lineage>
</organism>
<dbReference type="GO" id="GO:0016020">
    <property type="term" value="C:membrane"/>
    <property type="evidence" value="ECO:0007669"/>
    <property type="project" value="TreeGrafter"/>
</dbReference>
<feature type="domain" description="CBM20" evidence="2">
    <location>
        <begin position="87"/>
        <end position="133"/>
    </location>
</feature>
<proteinExistence type="predicted"/>
<name>A0A199VX02_ANACO</name>
<dbReference type="STRING" id="4615.A0A199VX02"/>
<feature type="region of interest" description="Disordered" evidence="1">
    <location>
        <begin position="181"/>
        <end position="227"/>
    </location>
</feature>
<protein>
    <recommendedName>
        <fullName evidence="2">CBM20 domain-containing protein</fullName>
    </recommendedName>
</protein>
<dbReference type="SUPFAM" id="SSF49452">
    <property type="entry name" value="Starch-binding domain-like"/>
    <property type="match status" value="1"/>
</dbReference>